<keyword evidence="6" id="KW-1185">Reference proteome</keyword>
<dbReference type="Gene3D" id="3.40.50.10140">
    <property type="entry name" value="Toll/interleukin-1 receptor homology (TIR) domain"/>
    <property type="match status" value="1"/>
</dbReference>
<evidence type="ECO:0000256" key="4">
    <source>
        <dbReference type="PROSITE-ProRule" id="PRU00207"/>
    </source>
</evidence>
<dbReference type="InterPro" id="IPR035897">
    <property type="entry name" value="Toll_tir_struct_dom_sf"/>
</dbReference>
<dbReference type="PROSITE" id="PS50145">
    <property type="entry name" value="ZF_TRAF"/>
    <property type="match status" value="1"/>
</dbReference>
<protein>
    <submittedName>
        <fullName evidence="7 8">Uncharacterized protein LOC111121995 isoform X1</fullName>
    </submittedName>
</protein>
<dbReference type="GO" id="GO:0008270">
    <property type="term" value="F:zinc ion binding"/>
    <property type="evidence" value="ECO:0007669"/>
    <property type="project" value="UniProtKB-KW"/>
</dbReference>
<dbReference type="RefSeq" id="XP_022319218.1">
    <property type="nucleotide sequence ID" value="XM_022463510.1"/>
</dbReference>
<evidence type="ECO:0000313" key="6">
    <source>
        <dbReference type="Proteomes" id="UP000694844"/>
    </source>
</evidence>
<evidence type="ECO:0000256" key="2">
    <source>
        <dbReference type="ARBA" id="ARBA00022771"/>
    </source>
</evidence>
<dbReference type="AlphaFoldDB" id="A0A8B8CVF4"/>
<dbReference type="InterPro" id="IPR001293">
    <property type="entry name" value="Znf_TRAF"/>
</dbReference>
<dbReference type="OrthoDB" id="6148509at2759"/>
<dbReference type="Gene3D" id="3.30.40.10">
    <property type="entry name" value="Zinc/RING finger domain, C3HC4 (zinc finger)"/>
    <property type="match status" value="3"/>
</dbReference>
<keyword evidence="2 4" id="KW-0863">Zinc-finger</keyword>
<gene>
    <name evidence="7 8" type="primary">LOC111121995</name>
</gene>
<evidence type="ECO:0000256" key="3">
    <source>
        <dbReference type="ARBA" id="ARBA00022833"/>
    </source>
</evidence>
<dbReference type="SUPFAM" id="SSF52200">
    <property type="entry name" value="Toll/Interleukin receptor TIR domain"/>
    <property type="match status" value="1"/>
</dbReference>
<dbReference type="KEGG" id="cvn:111121995"/>
<organism evidence="6 8">
    <name type="scientific">Crassostrea virginica</name>
    <name type="common">Eastern oyster</name>
    <dbReference type="NCBI Taxonomy" id="6565"/>
    <lineage>
        <taxon>Eukaryota</taxon>
        <taxon>Metazoa</taxon>
        <taxon>Spiralia</taxon>
        <taxon>Lophotrochozoa</taxon>
        <taxon>Mollusca</taxon>
        <taxon>Bivalvia</taxon>
        <taxon>Autobranchia</taxon>
        <taxon>Pteriomorphia</taxon>
        <taxon>Ostreida</taxon>
        <taxon>Ostreoidea</taxon>
        <taxon>Ostreidae</taxon>
        <taxon>Crassostrea</taxon>
    </lineage>
</organism>
<keyword evidence="3 4" id="KW-0862">Zinc</keyword>
<dbReference type="InterPro" id="IPR013083">
    <property type="entry name" value="Znf_RING/FYVE/PHD"/>
</dbReference>
<dbReference type="RefSeq" id="XP_022319219.1">
    <property type="nucleotide sequence ID" value="XM_022463511.1"/>
</dbReference>
<name>A0A8B8CVF4_CRAVI</name>
<dbReference type="GeneID" id="111121995"/>
<dbReference type="SUPFAM" id="SSF49599">
    <property type="entry name" value="TRAF domain-like"/>
    <property type="match status" value="1"/>
</dbReference>
<feature type="domain" description="TRAF-type" evidence="5">
    <location>
        <begin position="280"/>
        <end position="328"/>
    </location>
</feature>
<accession>A0A8B8CVF4</accession>
<feature type="zinc finger region" description="TRAF-type" evidence="4">
    <location>
        <begin position="280"/>
        <end position="328"/>
    </location>
</feature>
<evidence type="ECO:0000313" key="7">
    <source>
        <dbReference type="RefSeq" id="XP_022319218.1"/>
    </source>
</evidence>
<keyword evidence="1 4" id="KW-0479">Metal-binding</keyword>
<evidence type="ECO:0000313" key="8">
    <source>
        <dbReference type="RefSeq" id="XP_022319219.1"/>
    </source>
</evidence>
<evidence type="ECO:0000259" key="5">
    <source>
        <dbReference type="PROSITE" id="PS50145"/>
    </source>
</evidence>
<dbReference type="Proteomes" id="UP000694844">
    <property type="component" value="Chromosome 2"/>
</dbReference>
<sequence length="625" mass="73294">MMMLDIPNLLLSTDHRMDNTCTSSANLTFVKYSPRDCVKARYIIDMMDIVMKVKTFDPEIDVSVGTPIIRSMETAIDQTRAAILFISKNFFKCKLCNFVLDDLLSRHILTKGKYRIILIALDNCKVPHSLKKMNCIYCCKYENNMKKYSMALQDCFLRFMRRMQKALKGPRHLFRRIRPRGFVKAFKHEEKILSRINSMIKRDCIRRENQESKGLLNLYRLVKVSKHCILSCKYGDCSFSCSGQNIRSFEKHLDSCWYIPVRCCNKQCTFKARRHVIKQHSEECPFAVVKCSHPHCNIRTQRTKLNSHVLQCSNRIVSCSSFGCPERVLYKDLHNHLETCPFRVHTCKICNESTTYKDRAKHVCDSDTNECPHCNKMFFIKDFQRHLESCLTKCELCDDSFSKIKQKLHTCPFMKCQYQFCDYTDSVFKVRRHMETCAFEPKECPNCNSYFISKMMKSHLSECETIIKCVNCGLYIAHYIRTKKAIHDLLLCIANDDRISCPFCQTLAKKGSIKNEDDMAFHHERHSKNRVEHSVFADNDEATYKPNDKEEFSPSFLSHTRHTESNSIDICPKLLHRSKSYCRSRKRFREIEKTVESNCDLRNRIREGLHSYPPLPVPKSRQSTK</sequence>
<reference evidence="7 8" key="1">
    <citation type="submission" date="2025-04" db="UniProtKB">
        <authorList>
            <consortium name="RefSeq"/>
        </authorList>
    </citation>
    <scope>IDENTIFICATION</scope>
    <source>
        <tissue evidence="7 8">Whole sample</tissue>
    </source>
</reference>
<evidence type="ECO:0000256" key="1">
    <source>
        <dbReference type="ARBA" id="ARBA00022723"/>
    </source>
</evidence>
<proteinExistence type="predicted"/>